<dbReference type="Gene3D" id="3.10.200.10">
    <property type="entry name" value="Alpha carbonic anhydrase"/>
    <property type="match status" value="1"/>
</dbReference>
<dbReference type="InterPro" id="IPR001148">
    <property type="entry name" value="CA_dom"/>
</dbReference>
<comment type="function">
    <text evidence="2 9">Reversible hydration of carbon dioxide.</text>
</comment>
<dbReference type="Pfam" id="PF00194">
    <property type="entry name" value="Carb_anhydrase"/>
    <property type="match status" value="1"/>
</dbReference>
<accession>A0A835W1B9</accession>
<feature type="compositionally biased region" description="Basic residues" evidence="10">
    <location>
        <begin position="355"/>
        <end position="368"/>
    </location>
</feature>
<keyword evidence="14" id="KW-1185">Reference proteome</keyword>
<dbReference type="InterPro" id="IPR018338">
    <property type="entry name" value="Carbonic_anhydrase_a-class_CS"/>
</dbReference>
<feature type="region of interest" description="Disordered" evidence="10">
    <location>
        <begin position="543"/>
        <end position="570"/>
    </location>
</feature>
<proteinExistence type="inferred from homology"/>
<dbReference type="EC" id="4.2.1.1" evidence="4 9"/>
<dbReference type="SUPFAM" id="SSF51069">
    <property type="entry name" value="Carbonic anhydrase"/>
    <property type="match status" value="1"/>
</dbReference>
<comment type="cofactor">
    <cofactor evidence="1 9">
        <name>Zn(2+)</name>
        <dbReference type="ChEBI" id="CHEBI:29105"/>
    </cofactor>
</comment>
<reference evidence="13" key="1">
    <citation type="journal article" date="2020" name="bioRxiv">
        <title>Comparative genomics of Chlamydomonas.</title>
        <authorList>
            <person name="Craig R.J."/>
            <person name="Hasan A.R."/>
            <person name="Ness R.W."/>
            <person name="Keightley P.D."/>
        </authorList>
    </citation>
    <scope>NUCLEOTIDE SEQUENCE</scope>
    <source>
        <strain evidence="13">SAG 7.73</strain>
    </source>
</reference>
<evidence type="ECO:0000256" key="4">
    <source>
        <dbReference type="ARBA" id="ARBA00012925"/>
    </source>
</evidence>
<comment type="catalytic activity">
    <reaction evidence="8 9">
        <text>hydrogencarbonate + H(+) = CO2 + H2O</text>
        <dbReference type="Rhea" id="RHEA:10748"/>
        <dbReference type="ChEBI" id="CHEBI:15377"/>
        <dbReference type="ChEBI" id="CHEBI:15378"/>
        <dbReference type="ChEBI" id="CHEBI:16526"/>
        <dbReference type="ChEBI" id="CHEBI:17544"/>
        <dbReference type="EC" id="4.2.1.1"/>
    </reaction>
</comment>
<keyword evidence="6 9" id="KW-0862">Zinc</keyword>
<name>A0A835W1B9_CHLIN</name>
<keyword evidence="11" id="KW-1133">Transmembrane helix</keyword>
<dbReference type="InterPro" id="IPR036398">
    <property type="entry name" value="CA_dom_sf"/>
</dbReference>
<evidence type="ECO:0000256" key="3">
    <source>
        <dbReference type="ARBA" id="ARBA00010718"/>
    </source>
</evidence>
<dbReference type="Proteomes" id="UP000650467">
    <property type="component" value="Unassembled WGS sequence"/>
</dbReference>
<dbReference type="PANTHER" id="PTHR18952">
    <property type="entry name" value="CARBONIC ANHYDRASE"/>
    <property type="match status" value="1"/>
</dbReference>
<dbReference type="InterPro" id="IPR041891">
    <property type="entry name" value="Alpha_CA_prokaryot-like"/>
</dbReference>
<protein>
    <recommendedName>
        <fullName evidence="4 9">Carbonic anhydrase</fullName>
        <ecNumber evidence="4 9">4.2.1.1</ecNumber>
    </recommendedName>
</protein>
<organism evidence="13 14">
    <name type="scientific">Chlamydomonas incerta</name>
    <dbReference type="NCBI Taxonomy" id="51695"/>
    <lineage>
        <taxon>Eukaryota</taxon>
        <taxon>Viridiplantae</taxon>
        <taxon>Chlorophyta</taxon>
        <taxon>core chlorophytes</taxon>
        <taxon>Chlorophyceae</taxon>
        <taxon>CS clade</taxon>
        <taxon>Chlamydomonadales</taxon>
        <taxon>Chlamydomonadaceae</taxon>
        <taxon>Chlamydomonas</taxon>
    </lineage>
</organism>
<feature type="region of interest" description="Disordered" evidence="10">
    <location>
        <begin position="346"/>
        <end position="390"/>
    </location>
</feature>
<evidence type="ECO:0000256" key="11">
    <source>
        <dbReference type="SAM" id="Phobius"/>
    </source>
</evidence>
<dbReference type="SMART" id="SM01057">
    <property type="entry name" value="Carb_anhydrase"/>
    <property type="match status" value="1"/>
</dbReference>
<evidence type="ECO:0000313" key="14">
    <source>
        <dbReference type="Proteomes" id="UP000650467"/>
    </source>
</evidence>
<evidence type="ECO:0000256" key="10">
    <source>
        <dbReference type="SAM" id="MobiDB-lite"/>
    </source>
</evidence>
<dbReference type="EMBL" id="JAEHOC010000014">
    <property type="protein sequence ID" value="KAG2435640.1"/>
    <property type="molecule type" value="Genomic_DNA"/>
</dbReference>
<evidence type="ECO:0000256" key="1">
    <source>
        <dbReference type="ARBA" id="ARBA00001947"/>
    </source>
</evidence>
<evidence type="ECO:0000256" key="8">
    <source>
        <dbReference type="ARBA" id="ARBA00048348"/>
    </source>
</evidence>
<evidence type="ECO:0000256" key="5">
    <source>
        <dbReference type="ARBA" id="ARBA00022723"/>
    </source>
</evidence>
<keyword evidence="9" id="KW-0732">Signal</keyword>
<evidence type="ECO:0000256" key="7">
    <source>
        <dbReference type="ARBA" id="ARBA00023239"/>
    </source>
</evidence>
<dbReference type="CDD" id="cd03124">
    <property type="entry name" value="alpha_CA_prokaryotic_like"/>
    <property type="match status" value="1"/>
</dbReference>
<dbReference type="InterPro" id="IPR023561">
    <property type="entry name" value="Carbonic_anhydrase_a-class"/>
</dbReference>
<comment type="similarity">
    <text evidence="3 9">Belongs to the alpha-carbonic anhydrase family.</text>
</comment>
<keyword evidence="5 9" id="KW-0479">Metal-binding</keyword>
<evidence type="ECO:0000259" key="12">
    <source>
        <dbReference type="PROSITE" id="PS51144"/>
    </source>
</evidence>
<dbReference type="AlphaFoldDB" id="A0A835W1B9"/>
<gene>
    <name evidence="13" type="ORF">HXX76_006843</name>
</gene>
<keyword evidence="7 9" id="KW-0456">Lyase</keyword>
<dbReference type="PROSITE" id="PS00162">
    <property type="entry name" value="ALPHA_CA_1"/>
    <property type="match status" value="1"/>
</dbReference>
<evidence type="ECO:0000256" key="2">
    <source>
        <dbReference type="ARBA" id="ARBA00002904"/>
    </source>
</evidence>
<evidence type="ECO:0000256" key="9">
    <source>
        <dbReference type="RuleBase" id="RU367011"/>
    </source>
</evidence>
<feature type="signal peptide" evidence="9">
    <location>
        <begin position="1"/>
        <end position="25"/>
    </location>
</feature>
<feature type="domain" description="Alpha-carbonic anhydrase" evidence="12">
    <location>
        <begin position="45"/>
        <end position="336"/>
    </location>
</feature>
<dbReference type="OrthoDB" id="545904at2759"/>
<feature type="chain" id="PRO_5033095046" description="Carbonic anhydrase" evidence="9">
    <location>
        <begin position="26"/>
        <end position="635"/>
    </location>
</feature>
<dbReference type="PANTHER" id="PTHR18952:SF265">
    <property type="entry name" value="CARBONIC ANHYDRASE"/>
    <property type="match status" value="1"/>
</dbReference>
<sequence length="635" mass="67123">MAPSGLLVLTAAAVLLAALVPPAWGCIFKYGSSPEGLEHTENLGSPWGYGMGGLDWDGFDPYNNSWVCKSGQRQSPIHIHPERNYSPIPDAGRAVFDLGVLTSNSDGSNIQIINNGHTIQLEWTDPTWTPNVSIALPGPARQGPLTRVVEDTAASAGGTSYTRVNVMPVQFHFHTHSEHFLHGAMYPAELHIVCRIQPDQLPGCGSKGCFTVIGVLLAIDPDDTTDHPVLEQFWDIMPLMERTVTYLPAGQRLNLTGLLPDNASYVTYAGSLTTPPCTEGILWNLLTEPIRISYAQYEKFILATGDNMCTVTYPDGDSRPPVRVENLTDVVRRRSALGGALDHRHEVGDTPHEHANHHHHHHHHHRSLRGSGLSGGDAGSSSSKQRSLLAAVSSAPATGNSLSKARYNCTKQGVGNNFRVIQPAWTRTILQWTHLPPSVHENLWAAARSDTTAAEGGAVAGIVIGVLAGAVCVALVALLVVTRYKQHIAGTMDSLKRVVASLSAAAVSAATPRGGAAGRSSSIFSSGRMVASPEEAGYVAAHHGDYSPTGTHHAPLHAHAEHQQHQQQAGRVGASAGGAAAVGPGAYGSGGHGAGYASGGYARAPEVGLVDSRASLEERQRMLGAPLALSSAPAR</sequence>
<dbReference type="GO" id="GO:0004089">
    <property type="term" value="F:carbonate dehydratase activity"/>
    <property type="evidence" value="ECO:0007669"/>
    <property type="project" value="UniProtKB-UniRule"/>
</dbReference>
<keyword evidence="11" id="KW-0812">Transmembrane</keyword>
<evidence type="ECO:0000256" key="6">
    <source>
        <dbReference type="ARBA" id="ARBA00022833"/>
    </source>
</evidence>
<comment type="caution">
    <text evidence="13">The sequence shown here is derived from an EMBL/GenBank/DDBJ whole genome shotgun (WGS) entry which is preliminary data.</text>
</comment>
<feature type="transmembrane region" description="Helical" evidence="11">
    <location>
        <begin position="458"/>
        <end position="482"/>
    </location>
</feature>
<evidence type="ECO:0000313" key="13">
    <source>
        <dbReference type="EMBL" id="KAG2435640.1"/>
    </source>
</evidence>
<dbReference type="GO" id="GO:0008270">
    <property type="term" value="F:zinc ion binding"/>
    <property type="evidence" value="ECO:0007669"/>
    <property type="project" value="UniProtKB-UniRule"/>
</dbReference>
<keyword evidence="11" id="KW-0472">Membrane</keyword>
<dbReference type="PROSITE" id="PS51144">
    <property type="entry name" value="ALPHA_CA_2"/>
    <property type="match status" value="1"/>
</dbReference>